<keyword evidence="3" id="KW-0804">Transcription</keyword>
<dbReference type="PANTHER" id="PTHR30055">
    <property type="entry name" value="HTH-TYPE TRANSCRIPTIONAL REGULATOR RUTR"/>
    <property type="match status" value="1"/>
</dbReference>
<evidence type="ECO:0000313" key="6">
    <source>
        <dbReference type="EMBL" id="BCS97676.1"/>
    </source>
</evidence>
<proteinExistence type="predicted"/>
<accession>A0ABM7PKI7</accession>
<organism evidence="6 7">
    <name type="scientific">Desulfoluna limicola</name>
    <dbReference type="NCBI Taxonomy" id="2810562"/>
    <lineage>
        <taxon>Bacteria</taxon>
        <taxon>Pseudomonadati</taxon>
        <taxon>Thermodesulfobacteriota</taxon>
        <taxon>Desulfobacteria</taxon>
        <taxon>Desulfobacterales</taxon>
        <taxon>Desulfolunaceae</taxon>
        <taxon>Desulfoluna</taxon>
    </lineage>
</organism>
<dbReference type="EMBL" id="AP024488">
    <property type="protein sequence ID" value="BCS97676.1"/>
    <property type="molecule type" value="Genomic_DNA"/>
</dbReference>
<dbReference type="InterPro" id="IPR050109">
    <property type="entry name" value="HTH-type_TetR-like_transc_reg"/>
</dbReference>
<dbReference type="PANTHER" id="PTHR30055:SF151">
    <property type="entry name" value="TRANSCRIPTIONAL REGULATORY PROTEIN"/>
    <property type="match status" value="1"/>
</dbReference>
<evidence type="ECO:0000256" key="2">
    <source>
        <dbReference type="ARBA" id="ARBA00023125"/>
    </source>
</evidence>
<dbReference type="Proteomes" id="UP001320148">
    <property type="component" value="Chromosome"/>
</dbReference>
<keyword evidence="7" id="KW-1185">Reference proteome</keyword>
<feature type="domain" description="HTH tetR-type" evidence="5">
    <location>
        <begin position="17"/>
        <end position="76"/>
    </location>
</feature>
<name>A0ABM7PKI7_9BACT</name>
<protein>
    <submittedName>
        <fullName evidence="6">TetR family transcriptional regulator</fullName>
    </submittedName>
</protein>
<dbReference type="Pfam" id="PF02909">
    <property type="entry name" value="TetR_C_1"/>
    <property type="match status" value="1"/>
</dbReference>
<gene>
    <name evidence="6" type="ORF">DSLASN_33080</name>
</gene>
<sequence>MTVNTKKRGRPKGTTQQLAPSTIVDCAKSLMRSEGKVPSIRKIAGALGVDAMAIYHYFSSKNSLLEAMTVSLVREIYEPKGEKPWQEELERLCKSYLGLLKDHAGLLETMLTMSGEGPADVFTQRFKVALAPLNLTEAQRKDALNFLADYLHGFALAMSCNPKEGELKVGEIDGPLAFYIRALSLEASR</sequence>
<evidence type="ECO:0000256" key="3">
    <source>
        <dbReference type="ARBA" id="ARBA00023163"/>
    </source>
</evidence>
<dbReference type="InterPro" id="IPR001647">
    <property type="entry name" value="HTH_TetR"/>
</dbReference>
<evidence type="ECO:0000259" key="5">
    <source>
        <dbReference type="PROSITE" id="PS50977"/>
    </source>
</evidence>
<dbReference type="InterPro" id="IPR004111">
    <property type="entry name" value="Repressor_TetR_C"/>
</dbReference>
<evidence type="ECO:0000313" key="7">
    <source>
        <dbReference type="Proteomes" id="UP001320148"/>
    </source>
</evidence>
<dbReference type="RefSeq" id="WP_236889079.1">
    <property type="nucleotide sequence ID" value="NZ_AP024488.1"/>
</dbReference>
<feature type="DNA-binding region" description="H-T-H motif" evidence="4">
    <location>
        <begin position="39"/>
        <end position="58"/>
    </location>
</feature>
<dbReference type="PRINTS" id="PR00455">
    <property type="entry name" value="HTHTETR"/>
</dbReference>
<evidence type="ECO:0000256" key="4">
    <source>
        <dbReference type="PROSITE-ProRule" id="PRU00335"/>
    </source>
</evidence>
<evidence type="ECO:0000256" key="1">
    <source>
        <dbReference type="ARBA" id="ARBA00023015"/>
    </source>
</evidence>
<dbReference type="Pfam" id="PF00440">
    <property type="entry name" value="TetR_N"/>
    <property type="match status" value="1"/>
</dbReference>
<reference evidence="6 7" key="1">
    <citation type="submission" date="2021-02" db="EMBL/GenBank/DDBJ databases">
        <title>Complete genome of Desulfoluna sp. strain ASN36.</title>
        <authorList>
            <person name="Takahashi A."/>
            <person name="Kojima H."/>
            <person name="Fukui M."/>
        </authorList>
    </citation>
    <scope>NUCLEOTIDE SEQUENCE [LARGE SCALE GENOMIC DNA]</scope>
    <source>
        <strain evidence="6 7">ASN36</strain>
    </source>
</reference>
<dbReference type="PROSITE" id="PS50977">
    <property type="entry name" value="HTH_TETR_2"/>
    <property type="match status" value="1"/>
</dbReference>
<dbReference type="InterPro" id="IPR009057">
    <property type="entry name" value="Homeodomain-like_sf"/>
</dbReference>
<keyword evidence="1" id="KW-0805">Transcription regulation</keyword>
<dbReference type="SUPFAM" id="SSF48498">
    <property type="entry name" value="Tetracyclin repressor-like, C-terminal domain"/>
    <property type="match status" value="1"/>
</dbReference>
<dbReference type="InterPro" id="IPR036271">
    <property type="entry name" value="Tet_transcr_reg_TetR-rel_C_sf"/>
</dbReference>
<dbReference type="Gene3D" id="1.10.357.10">
    <property type="entry name" value="Tetracycline Repressor, domain 2"/>
    <property type="match status" value="1"/>
</dbReference>
<dbReference type="SUPFAM" id="SSF46689">
    <property type="entry name" value="Homeodomain-like"/>
    <property type="match status" value="1"/>
</dbReference>
<keyword evidence="2 4" id="KW-0238">DNA-binding</keyword>